<sequence length="372" mass="40644">MNVLRIALKEMKIVREVRMLVFMLATPVLLILILGTALSSAFNGSTAIGDIRVLYHNDGAEPVLTEQWQAFMQEAERSSGIVFEQVREGMDGGQEVRNNRYTGYVEMDGQGIRYDGNSRNSMENGIVQGMLSAFTDRYRLSAEASKIDPEYENKLLVNDGESYVVESSIQGARQPGSLDYFAIAVTTMIILYSALTAGGLIDSERKRNTAQRLLASPVTKAEIFAGKITGTLAINAVFVIIVVLISKYMFNAYWGENPIMVFLVLFTEILFALSLGLGISYVLKGNAAGAVIMVIIQLAAFFGGGYTPVASTTGFMREAATYSPLHWSNEALLQLIYSGSGSAAMHAMMLNIGFSILLLAVAMISMRRREGL</sequence>
<dbReference type="AlphaFoldDB" id="A0A1R1AZ43"/>
<evidence type="ECO:0000256" key="7">
    <source>
        <dbReference type="ARBA" id="ARBA00023136"/>
    </source>
</evidence>
<feature type="transmembrane region" description="Helical" evidence="8">
    <location>
        <begin position="290"/>
        <end position="309"/>
    </location>
</feature>
<dbReference type="GO" id="GO:0140359">
    <property type="term" value="F:ABC-type transporter activity"/>
    <property type="evidence" value="ECO:0007669"/>
    <property type="project" value="InterPro"/>
</dbReference>
<dbReference type="InterPro" id="IPR051449">
    <property type="entry name" value="ABC-2_transporter_component"/>
</dbReference>
<evidence type="ECO:0000256" key="3">
    <source>
        <dbReference type="ARBA" id="ARBA00022448"/>
    </source>
</evidence>
<dbReference type="PANTHER" id="PTHR30294">
    <property type="entry name" value="MEMBRANE COMPONENT OF ABC TRANSPORTER YHHJ-RELATED"/>
    <property type="match status" value="1"/>
</dbReference>
<comment type="similarity">
    <text evidence="2">Belongs to the ABC-2 integral membrane protein family.</text>
</comment>
<proteinExistence type="inferred from homology"/>
<comment type="subcellular location">
    <subcellularLocation>
        <location evidence="1">Cell membrane</location>
        <topology evidence="1">Multi-pass membrane protein</topology>
    </subcellularLocation>
</comment>
<dbReference type="PROSITE" id="PS51012">
    <property type="entry name" value="ABC_TM2"/>
    <property type="match status" value="1"/>
</dbReference>
<dbReference type="InterPro" id="IPR047817">
    <property type="entry name" value="ABC2_TM_bact-type"/>
</dbReference>
<evidence type="ECO:0000313" key="10">
    <source>
        <dbReference type="EMBL" id="OME91366.1"/>
    </source>
</evidence>
<name>A0A1R1AZ43_PAELA</name>
<dbReference type="Pfam" id="PF12698">
    <property type="entry name" value="ABC2_membrane_3"/>
    <property type="match status" value="1"/>
</dbReference>
<evidence type="ECO:0000313" key="11">
    <source>
        <dbReference type="Proteomes" id="UP000187074"/>
    </source>
</evidence>
<comment type="caution">
    <text evidence="10">The sequence shown here is derived from an EMBL/GenBank/DDBJ whole genome shotgun (WGS) entry which is preliminary data.</text>
</comment>
<feature type="transmembrane region" description="Helical" evidence="8">
    <location>
        <begin position="258"/>
        <end position="283"/>
    </location>
</feature>
<feature type="transmembrane region" description="Helical" evidence="8">
    <location>
        <begin position="180"/>
        <end position="202"/>
    </location>
</feature>
<accession>A0A1R1AZ43</accession>
<gene>
    <name evidence="10" type="ORF">BK123_18055</name>
</gene>
<protein>
    <submittedName>
        <fullName evidence="10">ABC transporter</fullName>
    </submittedName>
</protein>
<dbReference type="OrthoDB" id="1864035at2"/>
<feature type="domain" description="ABC transmembrane type-2" evidence="9">
    <location>
        <begin position="145"/>
        <end position="369"/>
    </location>
</feature>
<keyword evidence="7 8" id="KW-0472">Membrane</keyword>
<dbReference type="InterPro" id="IPR013525">
    <property type="entry name" value="ABC2_TM"/>
</dbReference>
<feature type="transmembrane region" description="Helical" evidence="8">
    <location>
        <begin position="20"/>
        <end position="42"/>
    </location>
</feature>
<keyword evidence="4" id="KW-1003">Cell membrane</keyword>
<organism evidence="10 11">
    <name type="scientific">Paenibacillus lautus</name>
    <name type="common">Bacillus lautus</name>
    <dbReference type="NCBI Taxonomy" id="1401"/>
    <lineage>
        <taxon>Bacteria</taxon>
        <taxon>Bacillati</taxon>
        <taxon>Bacillota</taxon>
        <taxon>Bacilli</taxon>
        <taxon>Bacillales</taxon>
        <taxon>Paenibacillaceae</taxon>
        <taxon>Paenibacillus</taxon>
    </lineage>
</organism>
<feature type="transmembrane region" description="Helical" evidence="8">
    <location>
        <begin position="223"/>
        <end position="246"/>
    </location>
</feature>
<keyword evidence="3" id="KW-0813">Transport</keyword>
<dbReference type="RefSeq" id="WP_076323761.1">
    <property type="nucleotide sequence ID" value="NZ_MRTF01000006.1"/>
</dbReference>
<evidence type="ECO:0000256" key="4">
    <source>
        <dbReference type="ARBA" id="ARBA00022475"/>
    </source>
</evidence>
<evidence type="ECO:0000259" key="9">
    <source>
        <dbReference type="PROSITE" id="PS51012"/>
    </source>
</evidence>
<evidence type="ECO:0000256" key="6">
    <source>
        <dbReference type="ARBA" id="ARBA00022989"/>
    </source>
</evidence>
<keyword evidence="6 8" id="KW-1133">Transmembrane helix</keyword>
<evidence type="ECO:0000256" key="2">
    <source>
        <dbReference type="ARBA" id="ARBA00007783"/>
    </source>
</evidence>
<evidence type="ECO:0000256" key="8">
    <source>
        <dbReference type="SAM" id="Phobius"/>
    </source>
</evidence>
<feature type="transmembrane region" description="Helical" evidence="8">
    <location>
        <begin position="343"/>
        <end position="364"/>
    </location>
</feature>
<reference evidence="10 11" key="1">
    <citation type="submission" date="2016-11" db="EMBL/GenBank/DDBJ databases">
        <title>Paenibacillus species isolates.</title>
        <authorList>
            <person name="Beno S.M."/>
        </authorList>
    </citation>
    <scope>NUCLEOTIDE SEQUENCE [LARGE SCALE GENOMIC DNA]</scope>
    <source>
        <strain evidence="10 11">FSL F4-0100</strain>
    </source>
</reference>
<dbReference type="PANTHER" id="PTHR30294:SF48">
    <property type="entry name" value="LINEARMYCIN RESISTANCE PERMEASE PROTEIN LNRM"/>
    <property type="match status" value="1"/>
</dbReference>
<keyword evidence="5 8" id="KW-0812">Transmembrane</keyword>
<dbReference type="EMBL" id="MRTF01000006">
    <property type="protein sequence ID" value="OME91366.1"/>
    <property type="molecule type" value="Genomic_DNA"/>
</dbReference>
<dbReference type="STRING" id="1401.BK123_18055"/>
<evidence type="ECO:0000256" key="5">
    <source>
        <dbReference type="ARBA" id="ARBA00022692"/>
    </source>
</evidence>
<evidence type="ECO:0000256" key="1">
    <source>
        <dbReference type="ARBA" id="ARBA00004651"/>
    </source>
</evidence>
<dbReference type="Proteomes" id="UP000187074">
    <property type="component" value="Unassembled WGS sequence"/>
</dbReference>
<dbReference type="GO" id="GO:0005886">
    <property type="term" value="C:plasma membrane"/>
    <property type="evidence" value="ECO:0007669"/>
    <property type="project" value="UniProtKB-SubCell"/>
</dbReference>